<gene>
    <name evidence="1" type="ORF">FUU20_13580</name>
</gene>
<dbReference type="Proteomes" id="UP001199135">
    <property type="component" value="Unassembled WGS sequence"/>
</dbReference>
<reference evidence="1 2" key="1">
    <citation type="submission" date="2019-08" db="EMBL/GenBank/DDBJ databases">
        <title>Genome sequencing of Psyttalia spp.-associated microbial isolates reveals a potentially novel species in the Serratia genus.</title>
        <authorList>
            <person name="Tannieres-Laurent M."/>
            <person name="Sparks M.E."/>
            <person name="Blackburn M.B."/>
            <person name="Gundersen-Rindal D.E."/>
            <person name="Bon M.-C."/>
        </authorList>
    </citation>
    <scope>NUCLEOTIDE SEQUENCE [LARGE SCALE GENOMIC DNA]</scope>
    <source>
        <strain evidence="2">Pon4B</strain>
    </source>
</reference>
<evidence type="ECO:0000313" key="1">
    <source>
        <dbReference type="EMBL" id="MCC7659772.1"/>
    </source>
</evidence>
<keyword evidence="1" id="KW-0067">ATP-binding</keyword>
<keyword evidence="1" id="KW-0547">Nucleotide-binding</keyword>
<name>A0ABS8J6Y3_9GAMM</name>
<accession>A0ABS8J6Y3</accession>
<proteinExistence type="predicted"/>
<dbReference type="RefSeq" id="WP_230490335.1">
    <property type="nucleotide sequence ID" value="NZ_VOSN01000005.1"/>
</dbReference>
<sequence length="462" mass="53602">MNINLPSRYEDLSEAYRGRLSPNRSLISLIVQAKKAMTISGGIRFLPIFGESGSGKSSASRELSTHMPDVICQLLNREEIESIERLKEKIVGLHTRNSDKTLVFVIDQYEENVHGREQIPSQFVEKISLIDRGDLRRIPAIFIWLTTSVDFRDMLVSATTRNKRILLSKDFNLVGPEKSEWAKIIEETFTFHNSENPLSDFGIIRDDLVEMSHDASTIGECIEIVGNRLGESLESLQNISEYQVLLFWPVADSLRNQRVLQFSRPREGYRLNWDVWYAELNADDRRTLPLHEFNRTRLYFDFRIIPFRVADLHRLCLDLGDDTKTLANTYLTRFTNTHLFHVVSDNWQNYDYNPVRERESQRSEEAREWYETITNQPTQLGRRIAKILRECGLNATHETDITTQYSTVRADVLVVTESDTKPQKIIELKVYASENTMPSTIKEQIKVTLRRHAQLAGFLSRQ</sequence>
<protein>
    <submittedName>
        <fullName evidence="1">ATP-binding protein</fullName>
    </submittedName>
</protein>
<comment type="caution">
    <text evidence="1">The sequence shown here is derived from an EMBL/GenBank/DDBJ whole genome shotgun (WGS) entry which is preliminary data.</text>
</comment>
<dbReference type="EMBL" id="VOSO01000012">
    <property type="protein sequence ID" value="MCC7659772.1"/>
    <property type="molecule type" value="Genomic_DNA"/>
</dbReference>
<keyword evidence="2" id="KW-1185">Reference proteome</keyword>
<evidence type="ECO:0000313" key="2">
    <source>
        <dbReference type="Proteomes" id="UP001199135"/>
    </source>
</evidence>
<organism evidence="1 2">
    <name type="scientific">Serratia montpellierensis</name>
    <dbReference type="NCBI Taxonomy" id="2598730"/>
    <lineage>
        <taxon>Bacteria</taxon>
        <taxon>Pseudomonadati</taxon>
        <taxon>Pseudomonadota</taxon>
        <taxon>Gammaproteobacteria</taxon>
        <taxon>Enterobacterales</taxon>
        <taxon>Yersiniaceae</taxon>
        <taxon>Serratia</taxon>
    </lineage>
</organism>
<dbReference type="GO" id="GO:0005524">
    <property type="term" value="F:ATP binding"/>
    <property type="evidence" value="ECO:0007669"/>
    <property type="project" value="UniProtKB-KW"/>
</dbReference>